<dbReference type="InterPro" id="IPR047196">
    <property type="entry name" value="YidC_ALB_C"/>
</dbReference>
<dbReference type="PRINTS" id="PR00701">
    <property type="entry name" value="60KDINNERMP"/>
</dbReference>
<evidence type="ECO:0000256" key="4">
    <source>
        <dbReference type="ARBA" id="ARBA00022448"/>
    </source>
</evidence>
<dbReference type="CDD" id="cd19961">
    <property type="entry name" value="EcYidC-like_peri"/>
    <property type="match status" value="1"/>
</dbReference>
<evidence type="ECO:0000256" key="2">
    <source>
        <dbReference type="ARBA" id="ARBA00010527"/>
    </source>
</evidence>
<dbReference type="PANTHER" id="PTHR12428">
    <property type="entry name" value="OXA1"/>
    <property type="match status" value="1"/>
</dbReference>
<evidence type="ECO:0000256" key="1">
    <source>
        <dbReference type="ARBA" id="ARBA00004429"/>
    </source>
</evidence>
<accession>A0A858Q4V8</accession>
<dbReference type="Gene3D" id="2.70.98.90">
    <property type="match status" value="1"/>
</dbReference>
<feature type="domain" description="Membrane insertase YidC N-terminal" evidence="16">
    <location>
        <begin position="73"/>
        <end position="348"/>
    </location>
</feature>
<keyword evidence="7 13" id="KW-0653">Protein transport</keyword>
<comment type="function">
    <text evidence="13">Required for the insertion and/or proper folding and/or complex formation of integral membrane proteins into the membrane. Involved in integration of membrane proteins that insert both dependently and independently of the Sec translocase complex, as well as at least some lipoproteins. Aids folding of multispanning membrane proteins.</text>
</comment>
<evidence type="ECO:0000256" key="14">
    <source>
        <dbReference type="SAM" id="MobiDB-lite"/>
    </source>
</evidence>
<comment type="subcellular location">
    <subcellularLocation>
        <location evidence="1">Cell inner membrane</location>
        <topology evidence="1">Multi-pass membrane protein</topology>
    </subcellularLocation>
    <subcellularLocation>
        <location evidence="13">Cell membrane</location>
        <topology evidence="13">Multi-pass membrane protein</topology>
    </subcellularLocation>
</comment>
<keyword evidence="5 13" id="KW-1003">Cell membrane</keyword>
<evidence type="ECO:0000256" key="6">
    <source>
        <dbReference type="ARBA" id="ARBA00022692"/>
    </source>
</evidence>
<evidence type="ECO:0000259" key="16">
    <source>
        <dbReference type="Pfam" id="PF14849"/>
    </source>
</evidence>
<dbReference type="PRINTS" id="PR01900">
    <property type="entry name" value="YIDCPROTEIN"/>
</dbReference>
<evidence type="ECO:0000256" key="8">
    <source>
        <dbReference type="ARBA" id="ARBA00022989"/>
    </source>
</evidence>
<feature type="transmembrane region" description="Helical" evidence="13">
    <location>
        <begin position="359"/>
        <end position="378"/>
    </location>
</feature>
<evidence type="ECO:0000256" key="13">
    <source>
        <dbReference type="HAMAP-Rule" id="MF_01810"/>
    </source>
</evidence>
<dbReference type="InterPro" id="IPR028055">
    <property type="entry name" value="YidC/Oxa/ALB_C"/>
</dbReference>
<organism evidence="17 18">
    <name type="scientific">Methylococcus geothermalis</name>
    <dbReference type="NCBI Taxonomy" id="2681310"/>
    <lineage>
        <taxon>Bacteria</taxon>
        <taxon>Pseudomonadati</taxon>
        <taxon>Pseudomonadota</taxon>
        <taxon>Gammaproteobacteria</taxon>
        <taxon>Methylococcales</taxon>
        <taxon>Methylococcaceae</taxon>
        <taxon>Methylococcus</taxon>
    </lineage>
</organism>
<dbReference type="Pfam" id="PF02096">
    <property type="entry name" value="60KD_IMP"/>
    <property type="match status" value="1"/>
</dbReference>
<name>A0A858Q4V8_9GAMM</name>
<evidence type="ECO:0000313" key="17">
    <source>
        <dbReference type="EMBL" id="QJD28848.1"/>
    </source>
</evidence>
<dbReference type="PANTHER" id="PTHR12428:SF65">
    <property type="entry name" value="CYTOCHROME C OXIDASE ASSEMBLY PROTEIN COX18, MITOCHONDRIAL"/>
    <property type="match status" value="1"/>
</dbReference>
<evidence type="ECO:0000259" key="15">
    <source>
        <dbReference type="Pfam" id="PF02096"/>
    </source>
</evidence>
<feature type="region of interest" description="Disordered" evidence="14">
    <location>
        <begin position="34"/>
        <end position="71"/>
    </location>
</feature>
<dbReference type="GO" id="GO:0051205">
    <property type="term" value="P:protein insertion into membrane"/>
    <property type="evidence" value="ECO:0007669"/>
    <property type="project" value="TreeGrafter"/>
</dbReference>
<dbReference type="NCBIfam" id="TIGR03592">
    <property type="entry name" value="yidC_oxa1_cterm"/>
    <property type="match status" value="1"/>
</dbReference>
<keyword evidence="8 13" id="KW-1133">Transmembrane helix</keyword>
<gene>
    <name evidence="13 17" type="primary">yidC</name>
    <name evidence="17" type="ORF">GNH96_01965</name>
</gene>
<keyword evidence="6 13" id="KW-0812">Transmembrane</keyword>
<protein>
    <recommendedName>
        <fullName evidence="3 13">Membrane protein insertase YidC</fullName>
    </recommendedName>
    <alternativeName>
        <fullName evidence="12 13">Foldase YidC</fullName>
    </alternativeName>
    <alternativeName>
        <fullName evidence="11 13">Membrane integrase YidC</fullName>
    </alternativeName>
    <alternativeName>
        <fullName evidence="13">Membrane protein YidC</fullName>
    </alternativeName>
</protein>
<evidence type="ECO:0000256" key="11">
    <source>
        <dbReference type="ARBA" id="ARBA00033245"/>
    </source>
</evidence>
<dbReference type="InterPro" id="IPR001708">
    <property type="entry name" value="YidC/ALB3/OXA1/COX18"/>
</dbReference>
<keyword evidence="18" id="KW-1185">Reference proteome</keyword>
<keyword evidence="9 13" id="KW-0472">Membrane</keyword>
<keyword evidence="4 13" id="KW-0813">Transport</keyword>
<keyword evidence="10 13" id="KW-0143">Chaperone</keyword>
<evidence type="ECO:0000256" key="9">
    <source>
        <dbReference type="ARBA" id="ARBA00023136"/>
    </source>
</evidence>
<evidence type="ECO:0000256" key="5">
    <source>
        <dbReference type="ARBA" id="ARBA00022475"/>
    </source>
</evidence>
<comment type="subunit">
    <text evidence="13">Interacts with the Sec translocase complex via SecD. Specifically interacts with transmembrane segments of nascent integral membrane proteins during membrane integration.</text>
</comment>
<dbReference type="KEGG" id="metu:GNH96_01965"/>
<dbReference type="RefSeq" id="WP_169601789.1">
    <property type="nucleotide sequence ID" value="NZ_CP046565.1"/>
</dbReference>
<dbReference type="NCBIfam" id="NF002353">
    <property type="entry name" value="PRK01318.1-4"/>
    <property type="match status" value="1"/>
</dbReference>
<proteinExistence type="inferred from homology"/>
<dbReference type="InterPro" id="IPR028053">
    <property type="entry name" value="Membr_insert_YidC_N"/>
</dbReference>
<evidence type="ECO:0000256" key="10">
    <source>
        <dbReference type="ARBA" id="ARBA00023186"/>
    </source>
</evidence>
<comment type="caution">
    <text evidence="13">Lacks conserved residue(s) required for the propagation of feature annotation.</text>
</comment>
<reference evidence="18" key="1">
    <citation type="submission" date="2019-12" db="EMBL/GenBank/DDBJ databases">
        <authorList>
            <person name="Awala S.I."/>
            <person name="Rhee S.K."/>
        </authorList>
    </citation>
    <scope>NUCLEOTIDE SEQUENCE [LARGE SCALE GENOMIC DNA]</scope>
    <source>
        <strain evidence="18">IM1</strain>
    </source>
</reference>
<dbReference type="NCBIfam" id="TIGR03593">
    <property type="entry name" value="yidC_nterm"/>
    <property type="match status" value="1"/>
</dbReference>
<evidence type="ECO:0000313" key="18">
    <source>
        <dbReference type="Proteomes" id="UP000503004"/>
    </source>
</evidence>
<dbReference type="Pfam" id="PF14849">
    <property type="entry name" value="YidC_periplas"/>
    <property type="match status" value="1"/>
</dbReference>
<dbReference type="CDD" id="cd20070">
    <property type="entry name" value="5TM_YidC_Alb3"/>
    <property type="match status" value="1"/>
</dbReference>
<evidence type="ECO:0000256" key="12">
    <source>
        <dbReference type="ARBA" id="ARBA00033342"/>
    </source>
</evidence>
<feature type="domain" description="Membrane insertase YidC/Oxa/ALB C-terminal" evidence="15">
    <location>
        <begin position="359"/>
        <end position="537"/>
    </location>
</feature>
<dbReference type="NCBIfam" id="NF002352">
    <property type="entry name" value="PRK01318.1-3"/>
    <property type="match status" value="1"/>
</dbReference>
<evidence type="ECO:0000256" key="3">
    <source>
        <dbReference type="ARBA" id="ARBA00015325"/>
    </source>
</evidence>
<dbReference type="EMBL" id="CP046565">
    <property type="protein sequence ID" value="QJD28848.1"/>
    <property type="molecule type" value="Genomic_DNA"/>
</dbReference>
<evidence type="ECO:0000256" key="7">
    <source>
        <dbReference type="ARBA" id="ARBA00022927"/>
    </source>
</evidence>
<comment type="similarity">
    <text evidence="2 13">Belongs to the OXA1/ALB3/YidC family. Type 1 subfamily.</text>
</comment>
<dbReference type="InterPro" id="IPR038221">
    <property type="entry name" value="YidC_periplasmic_sf"/>
</dbReference>
<dbReference type="GO" id="GO:0015031">
    <property type="term" value="P:protein transport"/>
    <property type="evidence" value="ECO:0007669"/>
    <property type="project" value="UniProtKB-KW"/>
</dbReference>
<dbReference type="HAMAP" id="MF_01810">
    <property type="entry name" value="YidC_type1"/>
    <property type="match status" value="1"/>
</dbReference>
<sequence>MDNLRFVLFVFFIFLSFLLWQQWQIDYGPKPEAVAQTENATPGPAGDLPQRPSEDVADGAVRAEPPTREGSRRIQVRTDVMSLEIDTRGGDLRQLDLLNYPVSKDRPDQPVRLLTDQGDIFIAQSGFIGATQQAPTHHSVWHAEASEYRLQDGQDVLRVPLTWTDGQGVTVTKTYIFRRGAYLIDMEQTIDNRSGSNWSGRQYMQLQRKEPTGAQEDSQFIRTYTGGVLHTADKSYEKITFKDMADGNLDLKSRQGWIAMIQHYFLAAWIPPAEDESTFYTKALADRVFVIGAYSPATDVPAGSSQTLKARLFAGPKLQHVLEGIAPGLELTADFGILTVIAKPIYWLLEKFHSYFNNWGWAIIFVTLVIKALFFKLSEASYRSMANMRKLQPKLVELKERYGEDRQRYNQAMMELYRKEKVNPLGGCLPILVQIPVFISLYWVLVESVDLRQAPFLLWLNDLSSKDPYFVLPLIMGVSMFIQQRLNPPPTDPIQARVMQFFPLIFTVFFLFFPSGLVLYWVVNNILSIMQQWYITRQIEKPSAARA</sequence>
<dbReference type="InterPro" id="IPR019998">
    <property type="entry name" value="Membr_insert_YidC"/>
</dbReference>
<dbReference type="AlphaFoldDB" id="A0A858Q4V8"/>
<dbReference type="GO" id="GO:0032977">
    <property type="term" value="F:membrane insertase activity"/>
    <property type="evidence" value="ECO:0007669"/>
    <property type="project" value="InterPro"/>
</dbReference>
<feature type="transmembrane region" description="Helical" evidence="13">
    <location>
        <begin position="498"/>
        <end position="523"/>
    </location>
</feature>
<dbReference type="GO" id="GO:0005886">
    <property type="term" value="C:plasma membrane"/>
    <property type="evidence" value="ECO:0007669"/>
    <property type="project" value="UniProtKB-SubCell"/>
</dbReference>
<feature type="transmembrane region" description="Helical" evidence="13">
    <location>
        <begin position="422"/>
        <end position="445"/>
    </location>
</feature>
<dbReference type="Proteomes" id="UP000503004">
    <property type="component" value="Chromosome"/>
</dbReference>